<dbReference type="Gene3D" id="3.10.50.40">
    <property type="match status" value="1"/>
</dbReference>
<dbReference type="InterPro" id="IPR046357">
    <property type="entry name" value="PPIase_dom_sf"/>
</dbReference>
<evidence type="ECO:0000313" key="1">
    <source>
        <dbReference type="EMBL" id="KAI3923732.1"/>
    </source>
</evidence>
<dbReference type="AlphaFoldDB" id="A0AAD4SU62"/>
<name>A0AAD4SU62_9MAGN</name>
<dbReference type="InterPro" id="IPR044180">
    <property type="entry name" value="FKBP18-like"/>
</dbReference>
<gene>
    <name evidence="1" type="ORF">MKW98_011362</name>
</gene>
<dbReference type="Proteomes" id="UP001202328">
    <property type="component" value="Unassembled WGS sequence"/>
</dbReference>
<evidence type="ECO:0000313" key="2">
    <source>
        <dbReference type="Proteomes" id="UP001202328"/>
    </source>
</evidence>
<dbReference type="PANTHER" id="PTHR47862:SF2">
    <property type="entry name" value="PEPTIDYLPROLYL ISOMERASE"/>
    <property type="match status" value="1"/>
</dbReference>
<comment type="caution">
    <text evidence="1">The sequence shown here is derived from an EMBL/GenBank/DDBJ whole genome shotgun (WGS) entry which is preliminary data.</text>
</comment>
<accession>A0AAD4SU62</accession>
<dbReference type="PANTHER" id="PTHR47862">
    <property type="entry name" value="PEPTIDYL-PROLYL CIS-TRANS ISOMERASE FKBP18, CHLOROPLASTIC"/>
    <property type="match status" value="1"/>
</dbReference>
<dbReference type="SUPFAM" id="SSF54534">
    <property type="entry name" value="FKBP-like"/>
    <property type="match status" value="1"/>
</dbReference>
<sequence>MYFETVFASTAIRWKEGFDELCVLAAVVSVYICEAAEAVSTSRRALRGSKIPESEFTTLPNGLKYYDLKVGEGAKAVKGSRVAVWLSIT</sequence>
<keyword evidence="2" id="KW-1185">Reference proteome</keyword>
<dbReference type="EMBL" id="JAJJMB010008429">
    <property type="protein sequence ID" value="KAI3923732.1"/>
    <property type="molecule type" value="Genomic_DNA"/>
</dbReference>
<dbReference type="GO" id="GO:0009543">
    <property type="term" value="C:chloroplast thylakoid lumen"/>
    <property type="evidence" value="ECO:0007669"/>
    <property type="project" value="TreeGrafter"/>
</dbReference>
<proteinExistence type="predicted"/>
<dbReference type="GO" id="GO:0003755">
    <property type="term" value="F:peptidyl-prolyl cis-trans isomerase activity"/>
    <property type="evidence" value="ECO:0007669"/>
    <property type="project" value="InterPro"/>
</dbReference>
<organism evidence="1 2">
    <name type="scientific">Papaver atlanticum</name>
    <dbReference type="NCBI Taxonomy" id="357466"/>
    <lineage>
        <taxon>Eukaryota</taxon>
        <taxon>Viridiplantae</taxon>
        <taxon>Streptophyta</taxon>
        <taxon>Embryophyta</taxon>
        <taxon>Tracheophyta</taxon>
        <taxon>Spermatophyta</taxon>
        <taxon>Magnoliopsida</taxon>
        <taxon>Ranunculales</taxon>
        <taxon>Papaveraceae</taxon>
        <taxon>Papaveroideae</taxon>
        <taxon>Papaver</taxon>
    </lineage>
</organism>
<reference evidence="1" key="1">
    <citation type="submission" date="2022-04" db="EMBL/GenBank/DDBJ databases">
        <title>A functionally conserved STORR gene fusion in Papaver species that diverged 16.8 million years ago.</title>
        <authorList>
            <person name="Catania T."/>
        </authorList>
    </citation>
    <scope>NUCLEOTIDE SEQUENCE</scope>
    <source>
        <strain evidence="1">S-188037</strain>
    </source>
</reference>
<protein>
    <submittedName>
        <fullName evidence="1">Uncharacterized protein</fullName>
    </submittedName>
</protein>